<sequence length="181" mass="20084">MSLLAVPDDLSNSAKTEINMPDSNGTARVSIPRGTSISMVTDEALIKHGFDLIHFPSYLARKVAPRVRVEISTECHDDHDLTGWYQDDQKTRSWKCAKLIADENGCVTDSDAFYHLAHAAFSANADALTYIGFVRSGRPPDAPLFALAMMYQKYGRGIYLAGELLPDLWPQSSSAWLFSLR</sequence>
<gene>
    <name evidence="1" type="ORF">AYM40_17115</name>
</gene>
<dbReference type="RefSeq" id="WP_063497255.1">
    <property type="nucleotide sequence ID" value="NZ_CP014578.1"/>
</dbReference>
<accession>A0A167W3Y9</accession>
<reference evidence="1 2" key="1">
    <citation type="journal article" date="2016" name="Gene">
        <title>PacBio SMRT assembly of a complex multi-replicon genome reveals chlorocatechol degradative operon in a region of genome plasticity.</title>
        <authorList>
            <person name="Ricker N."/>
            <person name="Shen S.Y."/>
            <person name="Goordial J."/>
            <person name="Jin S."/>
            <person name="Fulthorpe R.R."/>
        </authorList>
    </citation>
    <scope>NUCLEOTIDE SEQUENCE [LARGE SCALE GENOMIC DNA]</scope>
    <source>
        <strain evidence="1 2">OLGA172</strain>
    </source>
</reference>
<evidence type="ECO:0000313" key="2">
    <source>
        <dbReference type="Proteomes" id="UP000076852"/>
    </source>
</evidence>
<organism evidence="1 2">
    <name type="scientific">Paraburkholderia phytofirmans OLGA172</name>
    <dbReference type="NCBI Taxonomy" id="1417228"/>
    <lineage>
        <taxon>Bacteria</taxon>
        <taxon>Pseudomonadati</taxon>
        <taxon>Pseudomonadota</taxon>
        <taxon>Betaproteobacteria</taxon>
        <taxon>Burkholderiales</taxon>
        <taxon>Burkholderiaceae</taxon>
        <taxon>Paraburkholderia</taxon>
    </lineage>
</organism>
<name>A0A167W3Y9_9BURK</name>
<protein>
    <submittedName>
        <fullName evidence="1">Uncharacterized protein</fullName>
    </submittedName>
</protein>
<proteinExistence type="predicted"/>
<keyword evidence="2" id="KW-1185">Reference proteome</keyword>
<evidence type="ECO:0000313" key="1">
    <source>
        <dbReference type="EMBL" id="ANB73893.1"/>
    </source>
</evidence>
<dbReference type="Proteomes" id="UP000076852">
    <property type="component" value="Chromosome 1"/>
</dbReference>
<dbReference type="OrthoDB" id="9153765at2"/>
<dbReference type="EMBL" id="CP014578">
    <property type="protein sequence ID" value="ANB73893.1"/>
    <property type="molecule type" value="Genomic_DNA"/>
</dbReference>
<dbReference type="AlphaFoldDB" id="A0A167W3Y9"/>
<dbReference type="KEGG" id="buz:AYM40_17115"/>